<reference evidence="1 2" key="1">
    <citation type="journal article" date="2017" name="Front. Microbiol.">
        <title>New Insights into the Diversity of the Genus Faecalibacterium.</title>
        <authorList>
            <person name="Benevides L."/>
            <person name="Burman S."/>
            <person name="Martin R."/>
            <person name="Robert V."/>
            <person name="Thomas M."/>
            <person name="Miquel S."/>
            <person name="Chain F."/>
            <person name="Sokol H."/>
            <person name="Bermudez-Humaran L.G."/>
            <person name="Morrison M."/>
            <person name="Langella P."/>
            <person name="Azevedo V.A."/>
            <person name="Chatel J.M."/>
            <person name="Soares S."/>
        </authorList>
    </citation>
    <scope>NUCLEOTIDE SEQUENCE [LARGE SCALE GENOMIC DNA]</scope>
    <source>
        <strain evidence="1 2">CNCM I 4542</strain>
    </source>
</reference>
<organism evidence="1 2">
    <name type="scientific">Faecalibacterium prausnitzii</name>
    <dbReference type="NCBI Taxonomy" id="853"/>
    <lineage>
        <taxon>Bacteria</taxon>
        <taxon>Bacillati</taxon>
        <taxon>Bacillota</taxon>
        <taxon>Clostridia</taxon>
        <taxon>Eubacteriales</taxon>
        <taxon>Oscillospiraceae</taxon>
        <taxon>Faecalibacterium</taxon>
    </lineage>
</organism>
<dbReference type="InterPro" id="IPR016142">
    <property type="entry name" value="Citrate_synth-like_lrg_a-sub"/>
</dbReference>
<dbReference type="EMBL" id="NMTS02000027">
    <property type="protein sequence ID" value="PLK29809.1"/>
    <property type="molecule type" value="Genomic_DNA"/>
</dbReference>
<dbReference type="InterPro" id="IPR036969">
    <property type="entry name" value="Citrate_synthase_sf"/>
</dbReference>
<name>A0A2J4JPK9_9FIRM</name>
<dbReference type="InterPro" id="IPR002020">
    <property type="entry name" value="Citrate_synthase"/>
</dbReference>
<sequence length="155" mass="17357">MDHLQNVLSYFDQQQPLCAEHDRIPKDLYREFGVKAGLRDETGKGVPAGLTNISDIRAFQYVDGVKHPADGQLLYRGYDVKDLINGSRGSRFAFEEAGYLLLFGQLPTPEQLEQFCAVLGECRTMPTNFTRDVIMKAPSHDIMNSMARSVLTLAS</sequence>
<dbReference type="Pfam" id="PF00285">
    <property type="entry name" value="Citrate_synt"/>
    <property type="match status" value="1"/>
</dbReference>
<comment type="caution">
    <text evidence="1">The sequence shown here is derived from an EMBL/GenBank/DDBJ whole genome shotgun (WGS) entry which is preliminary data.</text>
</comment>
<protein>
    <submittedName>
        <fullName evidence="1">Citrate synthase</fullName>
        <ecNumber evidence="1">2.3.3.1</ecNumber>
    </submittedName>
</protein>
<dbReference type="Proteomes" id="UP000221015">
    <property type="component" value="Unassembled WGS sequence"/>
</dbReference>
<accession>A0A2J4JPK9</accession>
<gene>
    <name evidence="1" type="ORF">CGS50_006040</name>
</gene>
<dbReference type="AlphaFoldDB" id="A0A2J4JPK9"/>
<evidence type="ECO:0000313" key="2">
    <source>
        <dbReference type="Proteomes" id="UP000221015"/>
    </source>
</evidence>
<dbReference type="EC" id="2.3.3.1" evidence="1"/>
<evidence type="ECO:0000313" key="1">
    <source>
        <dbReference type="EMBL" id="PLK29809.1"/>
    </source>
</evidence>
<dbReference type="GO" id="GO:0036440">
    <property type="term" value="F:citrate synthase activity"/>
    <property type="evidence" value="ECO:0007669"/>
    <property type="project" value="UniProtKB-EC"/>
</dbReference>
<dbReference type="SUPFAM" id="SSF48256">
    <property type="entry name" value="Citrate synthase"/>
    <property type="match status" value="1"/>
</dbReference>
<keyword evidence="1" id="KW-0012">Acyltransferase</keyword>
<feature type="non-terminal residue" evidence="1">
    <location>
        <position position="155"/>
    </location>
</feature>
<dbReference type="RefSeq" id="WP_275541413.1">
    <property type="nucleotide sequence ID" value="NZ_NMTS02000027.1"/>
</dbReference>
<proteinExistence type="predicted"/>
<keyword evidence="1" id="KW-0808">Transferase</keyword>
<dbReference type="Gene3D" id="1.10.580.10">
    <property type="entry name" value="Citrate Synthase, domain 1"/>
    <property type="match status" value="1"/>
</dbReference>